<feature type="DNA-binding region" description="H-T-H motif" evidence="4">
    <location>
        <begin position="34"/>
        <end position="53"/>
    </location>
</feature>
<protein>
    <submittedName>
        <fullName evidence="7">TetR/AcrR family transcriptional regulator</fullName>
    </submittedName>
</protein>
<dbReference type="InterPro" id="IPR050109">
    <property type="entry name" value="HTH-type_TetR-like_transc_reg"/>
</dbReference>
<dbReference type="Proteomes" id="UP000325273">
    <property type="component" value="Unassembled WGS sequence"/>
</dbReference>
<dbReference type="Pfam" id="PF00440">
    <property type="entry name" value="TetR_N"/>
    <property type="match status" value="1"/>
</dbReference>
<gene>
    <name evidence="7" type="ORF">FVF58_22160</name>
</gene>
<reference evidence="7 8" key="1">
    <citation type="submission" date="2019-08" db="EMBL/GenBank/DDBJ databases">
        <title>Paraburkholderia sp. DCY113.</title>
        <authorList>
            <person name="Kang J."/>
        </authorList>
    </citation>
    <scope>NUCLEOTIDE SEQUENCE [LARGE SCALE GENOMIC DNA]</scope>
    <source>
        <strain evidence="7 8">DCY113</strain>
    </source>
</reference>
<dbReference type="InterPro" id="IPR009057">
    <property type="entry name" value="Homeodomain-like_sf"/>
</dbReference>
<comment type="caution">
    <text evidence="7">The sequence shown here is derived from an EMBL/GenBank/DDBJ whole genome shotgun (WGS) entry which is preliminary data.</text>
</comment>
<keyword evidence="2 4" id="KW-0238">DNA-binding</keyword>
<dbReference type="InterPro" id="IPR036271">
    <property type="entry name" value="Tet_transcr_reg_TetR-rel_C_sf"/>
</dbReference>
<name>A0A5B0H162_9BURK</name>
<evidence type="ECO:0000259" key="6">
    <source>
        <dbReference type="PROSITE" id="PS50977"/>
    </source>
</evidence>
<organism evidence="7 8">
    <name type="scientific">Paraburkholderia panacisoli</name>
    <dbReference type="NCBI Taxonomy" id="2603818"/>
    <lineage>
        <taxon>Bacteria</taxon>
        <taxon>Pseudomonadati</taxon>
        <taxon>Pseudomonadota</taxon>
        <taxon>Betaproteobacteria</taxon>
        <taxon>Burkholderiales</taxon>
        <taxon>Burkholderiaceae</taxon>
        <taxon>Paraburkholderia</taxon>
    </lineage>
</organism>
<evidence type="ECO:0000256" key="3">
    <source>
        <dbReference type="ARBA" id="ARBA00023163"/>
    </source>
</evidence>
<evidence type="ECO:0000256" key="4">
    <source>
        <dbReference type="PROSITE-ProRule" id="PRU00335"/>
    </source>
</evidence>
<dbReference type="PROSITE" id="PS50977">
    <property type="entry name" value="HTH_TETR_2"/>
    <property type="match status" value="1"/>
</dbReference>
<dbReference type="RefSeq" id="WP_149671979.1">
    <property type="nucleotide sequence ID" value="NZ_VTUZ01000014.1"/>
</dbReference>
<keyword evidence="1" id="KW-0805">Transcription regulation</keyword>
<evidence type="ECO:0000256" key="2">
    <source>
        <dbReference type="ARBA" id="ARBA00023125"/>
    </source>
</evidence>
<evidence type="ECO:0000256" key="1">
    <source>
        <dbReference type="ARBA" id="ARBA00023015"/>
    </source>
</evidence>
<evidence type="ECO:0000313" key="7">
    <source>
        <dbReference type="EMBL" id="KAA1008986.1"/>
    </source>
</evidence>
<accession>A0A5B0H162</accession>
<feature type="domain" description="HTH tetR-type" evidence="6">
    <location>
        <begin position="11"/>
        <end position="71"/>
    </location>
</feature>
<dbReference type="PANTHER" id="PTHR30055">
    <property type="entry name" value="HTH-TYPE TRANSCRIPTIONAL REGULATOR RUTR"/>
    <property type="match status" value="1"/>
</dbReference>
<sequence>MPKTLSADDIQQFREAMRRVAENAFATRGAQGVTMRELAKELGCSAMTPYRYFRDKDEILAMVRAAAFNRFTARLEAAAKNAPATDHSPVSEAYVAFALDEPHAYRLMFDQTPQQGAYPELVAASQRAWRLLGAHFEGLVAAGVLEGDPQLIGYAYWVSLHGFTMLALANQLPLPEAQQAAANADKANEAGTAPTAHPAPTREAVFAQIRRMLWRGAQPQRG</sequence>
<dbReference type="InterPro" id="IPR025996">
    <property type="entry name" value="MT1864/Rv1816-like_C"/>
</dbReference>
<evidence type="ECO:0000313" key="8">
    <source>
        <dbReference type="Proteomes" id="UP000325273"/>
    </source>
</evidence>
<evidence type="ECO:0000256" key="5">
    <source>
        <dbReference type="SAM" id="MobiDB-lite"/>
    </source>
</evidence>
<dbReference type="PANTHER" id="PTHR30055:SF234">
    <property type="entry name" value="HTH-TYPE TRANSCRIPTIONAL REGULATOR BETI"/>
    <property type="match status" value="1"/>
</dbReference>
<feature type="region of interest" description="Disordered" evidence="5">
    <location>
        <begin position="179"/>
        <end position="201"/>
    </location>
</feature>
<dbReference type="SUPFAM" id="SSF46689">
    <property type="entry name" value="Homeodomain-like"/>
    <property type="match status" value="1"/>
</dbReference>
<dbReference type="GO" id="GO:0003700">
    <property type="term" value="F:DNA-binding transcription factor activity"/>
    <property type="evidence" value="ECO:0007669"/>
    <property type="project" value="TreeGrafter"/>
</dbReference>
<dbReference type="Gene3D" id="1.10.357.10">
    <property type="entry name" value="Tetracycline Repressor, domain 2"/>
    <property type="match status" value="1"/>
</dbReference>
<proteinExistence type="predicted"/>
<keyword evidence="8" id="KW-1185">Reference proteome</keyword>
<dbReference type="EMBL" id="VTUZ01000014">
    <property type="protein sequence ID" value="KAA1008986.1"/>
    <property type="molecule type" value="Genomic_DNA"/>
</dbReference>
<dbReference type="SUPFAM" id="SSF48498">
    <property type="entry name" value="Tetracyclin repressor-like, C-terminal domain"/>
    <property type="match status" value="1"/>
</dbReference>
<dbReference type="InterPro" id="IPR001647">
    <property type="entry name" value="HTH_TetR"/>
</dbReference>
<dbReference type="Pfam" id="PF13305">
    <property type="entry name" value="TetR_C_33"/>
    <property type="match status" value="1"/>
</dbReference>
<dbReference type="AlphaFoldDB" id="A0A5B0H162"/>
<keyword evidence="3" id="KW-0804">Transcription</keyword>
<dbReference type="GO" id="GO:0000976">
    <property type="term" value="F:transcription cis-regulatory region binding"/>
    <property type="evidence" value="ECO:0007669"/>
    <property type="project" value="TreeGrafter"/>
</dbReference>